<dbReference type="PANTHER" id="PTHR43433:SF5">
    <property type="entry name" value="AB HYDROLASE-1 DOMAIN-CONTAINING PROTEIN"/>
    <property type="match status" value="1"/>
</dbReference>
<keyword evidence="2" id="KW-0378">Hydrolase</keyword>
<dbReference type="SUPFAM" id="SSF53474">
    <property type="entry name" value="alpha/beta-Hydrolases"/>
    <property type="match status" value="1"/>
</dbReference>
<dbReference type="Gene3D" id="3.40.50.1820">
    <property type="entry name" value="alpha/beta hydrolase"/>
    <property type="match status" value="1"/>
</dbReference>
<dbReference type="GO" id="GO:0004806">
    <property type="term" value="F:triacylglycerol lipase activity"/>
    <property type="evidence" value="ECO:0007669"/>
    <property type="project" value="TreeGrafter"/>
</dbReference>
<evidence type="ECO:0000259" key="1">
    <source>
        <dbReference type="Pfam" id="PF12697"/>
    </source>
</evidence>
<evidence type="ECO:0000313" key="3">
    <source>
        <dbReference type="Proteomes" id="UP000185596"/>
    </source>
</evidence>
<proteinExistence type="predicted"/>
<dbReference type="EMBL" id="MSIE01000014">
    <property type="protein sequence ID" value="OLF17817.1"/>
    <property type="molecule type" value="Genomic_DNA"/>
</dbReference>
<comment type="caution">
    <text evidence="2">The sequence shown here is derived from an EMBL/GenBank/DDBJ whole genome shotgun (WGS) entry which is preliminary data.</text>
</comment>
<dbReference type="STRING" id="1912961.BU204_10085"/>
<keyword evidence="3" id="KW-1185">Reference proteome</keyword>
<dbReference type="OrthoDB" id="63519at2"/>
<accession>A0A1Q8CTX9</accession>
<dbReference type="Pfam" id="PF12697">
    <property type="entry name" value="Abhydrolase_6"/>
    <property type="match status" value="1"/>
</dbReference>
<dbReference type="GO" id="GO:0046503">
    <property type="term" value="P:glycerolipid catabolic process"/>
    <property type="evidence" value="ECO:0007669"/>
    <property type="project" value="TreeGrafter"/>
</dbReference>
<sequence>MTSYVTSADGTRIAYDRIGSGPDLILVDGAMCYRGNGPSGPLAEALADRFTVYTYDRRGRGDSGPGTDVSPDRELEDLEALAKQTGGAPLLYGISSGAVLAADAAARGIGVPKLALYEAPLIVDRADREPVPADILEQVTANIEAGRNGRAVADFMRLVGVPALAVAVMRLLPAWSKLKAVAPTLRYDFAFMRGLQQGQPLPTTRWSTVTMPTLVIDGGKSAGWMRTGNRSLAEVLPNAEYRTLDGQNHMVKPAVLAPVLKEFFAGPPSRG</sequence>
<feature type="domain" description="AB hydrolase-1" evidence="1">
    <location>
        <begin position="39"/>
        <end position="250"/>
    </location>
</feature>
<protein>
    <submittedName>
        <fullName evidence="2">Alpha/beta hydrolase</fullName>
    </submittedName>
</protein>
<reference evidence="2 3" key="1">
    <citation type="submission" date="2016-12" db="EMBL/GenBank/DDBJ databases">
        <title>The draft genome sequence of Actinophytocola sp. 11-183.</title>
        <authorList>
            <person name="Wang W."/>
            <person name="Yuan L."/>
        </authorList>
    </citation>
    <scope>NUCLEOTIDE SEQUENCE [LARGE SCALE GENOMIC DNA]</scope>
    <source>
        <strain evidence="2 3">11-183</strain>
    </source>
</reference>
<dbReference type="InterPro" id="IPR029058">
    <property type="entry name" value="AB_hydrolase_fold"/>
</dbReference>
<dbReference type="AlphaFoldDB" id="A0A1Q8CTX9"/>
<dbReference type="InterPro" id="IPR000073">
    <property type="entry name" value="AB_hydrolase_1"/>
</dbReference>
<dbReference type="PANTHER" id="PTHR43433">
    <property type="entry name" value="HYDROLASE, ALPHA/BETA FOLD FAMILY PROTEIN"/>
    <property type="match status" value="1"/>
</dbReference>
<dbReference type="RefSeq" id="WP_075125322.1">
    <property type="nucleotide sequence ID" value="NZ_MSIE01000014.1"/>
</dbReference>
<dbReference type="Proteomes" id="UP000185596">
    <property type="component" value="Unassembled WGS sequence"/>
</dbReference>
<evidence type="ECO:0000313" key="2">
    <source>
        <dbReference type="EMBL" id="OLF17817.1"/>
    </source>
</evidence>
<organism evidence="2 3">
    <name type="scientific">Actinophytocola xanthii</name>
    <dbReference type="NCBI Taxonomy" id="1912961"/>
    <lineage>
        <taxon>Bacteria</taxon>
        <taxon>Bacillati</taxon>
        <taxon>Actinomycetota</taxon>
        <taxon>Actinomycetes</taxon>
        <taxon>Pseudonocardiales</taxon>
        <taxon>Pseudonocardiaceae</taxon>
    </lineage>
</organism>
<gene>
    <name evidence="2" type="ORF">BU204_10085</name>
</gene>
<name>A0A1Q8CTX9_9PSEU</name>
<dbReference type="InterPro" id="IPR050471">
    <property type="entry name" value="AB_hydrolase"/>
</dbReference>